<dbReference type="RefSeq" id="WP_151459225.1">
    <property type="nucleotide sequence ID" value="NZ_WAAO01000002.1"/>
</dbReference>
<dbReference type="GeneID" id="77476454"/>
<keyword evidence="3" id="KW-1185">Reference proteome</keyword>
<reference evidence="3" key="1">
    <citation type="submission" date="2019-09" db="EMBL/GenBank/DDBJ databases">
        <title>Whole genome sequencing of Microbacterium maritypicum.</title>
        <authorList>
            <person name="Lenchi N."/>
        </authorList>
    </citation>
    <scope>NUCLEOTIDE SEQUENCE [LARGE SCALE GENOMIC DNA]</scope>
    <source>
        <strain evidence="3">G1</strain>
    </source>
</reference>
<evidence type="ECO:0000256" key="1">
    <source>
        <dbReference type="SAM" id="Phobius"/>
    </source>
</evidence>
<comment type="caution">
    <text evidence="2">The sequence shown here is derived from an EMBL/GenBank/DDBJ whole genome shotgun (WGS) entry which is preliminary data.</text>
</comment>
<organism evidence="2 3">
    <name type="scientific">Microbacterium algeriense</name>
    <dbReference type="NCBI Taxonomy" id="2615184"/>
    <lineage>
        <taxon>Bacteria</taxon>
        <taxon>Bacillati</taxon>
        <taxon>Actinomycetota</taxon>
        <taxon>Actinomycetes</taxon>
        <taxon>Micrococcales</taxon>
        <taxon>Microbacteriaceae</taxon>
        <taxon>Microbacterium</taxon>
    </lineage>
</organism>
<dbReference type="Proteomes" id="UP000478836">
    <property type="component" value="Unassembled WGS sequence"/>
</dbReference>
<protein>
    <recommendedName>
        <fullName evidence="4">Transmembrane protein</fullName>
    </recommendedName>
</protein>
<keyword evidence="1" id="KW-0472">Membrane</keyword>
<evidence type="ECO:0008006" key="4">
    <source>
        <dbReference type="Google" id="ProtNLM"/>
    </source>
</evidence>
<accession>A0ABQ6V4Y7</accession>
<evidence type="ECO:0000313" key="2">
    <source>
        <dbReference type="EMBL" id="KAB1864136.1"/>
    </source>
</evidence>
<dbReference type="EMBL" id="WAAO01000002">
    <property type="protein sequence ID" value="KAB1864136.1"/>
    <property type="molecule type" value="Genomic_DNA"/>
</dbReference>
<feature type="transmembrane region" description="Helical" evidence="1">
    <location>
        <begin position="84"/>
        <end position="108"/>
    </location>
</feature>
<evidence type="ECO:0000313" key="3">
    <source>
        <dbReference type="Proteomes" id="UP000478836"/>
    </source>
</evidence>
<sequence>MKDPPRRSARRDLLPALAILLGVWLLFWGAQGIPTLCALANPCPAPDVRVAPAILFGALMLIPALVLIIAALSNRRLPGALRVTCYVVLVMLAIVGAGAVLFSGGFSIPLF</sequence>
<keyword evidence="1" id="KW-1133">Transmembrane helix</keyword>
<feature type="transmembrane region" description="Helical" evidence="1">
    <location>
        <begin position="50"/>
        <end position="72"/>
    </location>
</feature>
<keyword evidence="1" id="KW-0812">Transmembrane</keyword>
<proteinExistence type="predicted"/>
<gene>
    <name evidence="2" type="ORF">F6A08_08325</name>
</gene>
<name>A0ABQ6V4Y7_9MICO</name>